<keyword evidence="2" id="KW-0808">Transferase</keyword>
<dbReference type="InterPro" id="IPR052028">
    <property type="entry name" value="HipA_Ser/Thr_kinase"/>
</dbReference>
<comment type="similarity">
    <text evidence="1">Belongs to the HipA Ser/Thr kinase family.</text>
</comment>
<gene>
    <name evidence="6" type="ORF">FEE95_14430</name>
</gene>
<evidence type="ECO:0000256" key="2">
    <source>
        <dbReference type="ARBA" id="ARBA00022679"/>
    </source>
</evidence>
<evidence type="ECO:0000256" key="1">
    <source>
        <dbReference type="ARBA" id="ARBA00010164"/>
    </source>
</evidence>
<organism evidence="6 7">
    <name type="scientific">Maribacter algarum</name>
    <name type="common">ex Zhang et al. 2020</name>
    <dbReference type="NCBI Taxonomy" id="2578118"/>
    <lineage>
        <taxon>Bacteria</taxon>
        <taxon>Pseudomonadati</taxon>
        <taxon>Bacteroidota</taxon>
        <taxon>Flavobacteriia</taxon>
        <taxon>Flavobacteriales</taxon>
        <taxon>Flavobacteriaceae</taxon>
        <taxon>Maribacter</taxon>
    </lineage>
</organism>
<proteinExistence type="inferred from homology"/>
<accession>A0A5S3PN35</accession>
<evidence type="ECO:0000313" key="7">
    <source>
        <dbReference type="Proteomes" id="UP000310314"/>
    </source>
</evidence>
<dbReference type="PANTHER" id="PTHR37419">
    <property type="entry name" value="SERINE/THREONINE-PROTEIN KINASE TOXIN HIPA"/>
    <property type="match status" value="1"/>
</dbReference>
<dbReference type="RefSeq" id="WP_138658715.1">
    <property type="nucleotide sequence ID" value="NZ_VATY01000003.1"/>
</dbReference>
<keyword evidence="7" id="KW-1185">Reference proteome</keyword>
<dbReference type="InterPro" id="IPR017508">
    <property type="entry name" value="HipA_N1"/>
</dbReference>
<sequence>MVDAVEIKIWGELVGAARWDTNQQLASFQFDKKFLTRNQDLSPIKMPIKNGDRIYSFPELRKSKNEEVSTFKGLPGLLADALPDKYGNQLINIWLAQQGRPPNSMNPVEQLCFIGLRGMGALEFHPASLKSNNQTFAVEIKSLVEVAQKMLSNRENFETNLKGNEQKAMSEILTIGTSAGGARPKAVIAYNEKTGEVRSGQTDSPKGFEHWLIKLDGVSDAQFGKSFGFGRVEYAYYLMAKDCGINMMECRLLEENERAHFMTKRFDREGNNTKHHIQTLCGIQHFDYNNLQGYSYEQLFQTMRILKLTYPEAEQMFRRMVFNVMATNYDDHTKNFSFRLKENSKWELSPAYDVCYSFDPNNIWVSQHTLSINGKHKNIEKSDLMKIAKDNNIKKGEKIISEIKDIVTDWKKYATKANVSNNLYNSISKTLVAPIFNE</sequence>
<feature type="domain" description="HipA N-terminal subdomain 1" evidence="5">
    <location>
        <begin position="6"/>
        <end position="124"/>
    </location>
</feature>
<comment type="caution">
    <text evidence="6">The sequence shown here is derived from an EMBL/GenBank/DDBJ whole genome shotgun (WGS) entry which is preliminary data.</text>
</comment>
<dbReference type="OrthoDB" id="9805913at2"/>
<feature type="domain" description="HipA-like C-terminal" evidence="4">
    <location>
        <begin position="177"/>
        <end position="410"/>
    </location>
</feature>
<evidence type="ECO:0000313" key="6">
    <source>
        <dbReference type="EMBL" id="TMM55846.1"/>
    </source>
</evidence>
<keyword evidence="3" id="KW-0418">Kinase</keyword>
<dbReference type="Pfam" id="PF13657">
    <property type="entry name" value="Couple_hipA"/>
    <property type="match status" value="1"/>
</dbReference>
<name>A0A5S3PN35_9FLAO</name>
<dbReference type="AlphaFoldDB" id="A0A5S3PN35"/>
<dbReference type="Proteomes" id="UP000310314">
    <property type="component" value="Unassembled WGS sequence"/>
</dbReference>
<protein>
    <submittedName>
        <fullName evidence="6">Type II toxin-antitoxin system HipA family toxin</fullName>
    </submittedName>
</protein>
<evidence type="ECO:0000256" key="3">
    <source>
        <dbReference type="ARBA" id="ARBA00022777"/>
    </source>
</evidence>
<evidence type="ECO:0000259" key="5">
    <source>
        <dbReference type="Pfam" id="PF13657"/>
    </source>
</evidence>
<dbReference type="GO" id="GO:0004674">
    <property type="term" value="F:protein serine/threonine kinase activity"/>
    <property type="evidence" value="ECO:0007669"/>
    <property type="project" value="TreeGrafter"/>
</dbReference>
<dbReference type="InterPro" id="IPR012893">
    <property type="entry name" value="HipA-like_C"/>
</dbReference>
<dbReference type="Gene3D" id="1.10.1070.20">
    <property type="match status" value="1"/>
</dbReference>
<dbReference type="Pfam" id="PF07804">
    <property type="entry name" value="HipA_C"/>
    <property type="match status" value="1"/>
</dbReference>
<dbReference type="EMBL" id="VATY01000003">
    <property type="protein sequence ID" value="TMM55846.1"/>
    <property type="molecule type" value="Genomic_DNA"/>
</dbReference>
<reference evidence="6 7" key="1">
    <citation type="submission" date="2019-05" db="EMBL/GenBank/DDBJ databases">
        <authorList>
            <person name="Zhang J.-Y."/>
            <person name="Feg X."/>
            <person name="Du Z.-J."/>
        </authorList>
    </citation>
    <scope>NUCLEOTIDE SEQUENCE [LARGE SCALE GENOMIC DNA]</scope>
    <source>
        <strain evidence="6 7">RZ26</strain>
    </source>
</reference>
<evidence type="ECO:0000259" key="4">
    <source>
        <dbReference type="Pfam" id="PF07804"/>
    </source>
</evidence>
<dbReference type="GO" id="GO:0005829">
    <property type="term" value="C:cytosol"/>
    <property type="evidence" value="ECO:0007669"/>
    <property type="project" value="TreeGrafter"/>
</dbReference>
<dbReference type="PANTHER" id="PTHR37419:SF8">
    <property type="entry name" value="TOXIN YJJJ"/>
    <property type="match status" value="1"/>
</dbReference>